<organism evidence="1 2">
    <name type="scientific">Actinidia rufa</name>
    <dbReference type="NCBI Taxonomy" id="165716"/>
    <lineage>
        <taxon>Eukaryota</taxon>
        <taxon>Viridiplantae</taxon>
        <taxon>Streptophyta</taxon>
        <taxon>Embryophyta</taxon>
        <taxon>Tracheophyta</taxon>
        <taxon>Spermatophyta</taxon>
        <taxon>Magnoliopsida</taxon>
        <taxon>eudicotyledons</taxon>
        <taxon>Gunneridae</taxon>
        <taxon>Pentapetalae</taxon>
        <taxon>asterids</taxon>
        <taxon>Ericales</taxon>
        <taxon>Actinidiaceae</taxon>
        <taxon>Actinidia</taxon>
    </lineage>
</organism>
<dbReference type="AlphaFoldDB" id="A0A7J0ERK3"/>
<evidence type="ECO:0000313" key="2">
    <source>
        <dbReference type="Proteomes" id="UP000585474"/>
    </source>
</evidence>
<gene>
    <name evidence="1" type="ORF">Acr_06g0010580</name>
</gene>
<keyword evidence="2" id="KW-1185">Reference proteome</keyword>
<sequence>MYPCPGPLSPLPLPPTLRATKVLVDAPPSVVGDIVDDVLDDAVDDTTETDEFLDTSFVLLDDTTNVDAGIGIPTVMPVLVPVGSNDEKLTIAAQQ</sequence>
<protein>
    <submittedName>
        <fullName evidence="1">Uncharacterized protein</fullName>
    </submittedName>
</protein>
<accession>A0A7J0ERK3</accession>
<proteinExistence type="predicted"/>
<evidence type="ECO:0000313" key="1">
    <source>
        <dbReference type="EMBL" id="GFY89118.1"/>
    </source>
</evidence>
<dbReference type="EMBL" id="BJWL01000006">
    <property type="protein sequence ID" value="GFY89118.1"/>
    <property type="molecule type" value="Genomic_DNA"/>
</dbReference>
<dbReference type="Proteomes" id="UP000585474">
    <property type="component" value="Unassembled WGS sequence"/>
</dbReference>
<reference evidence="1 2" key="1">
    <citation type="submission" date="2019-07" db="EMBL/GenBank/DDBJ databases">
        <title>De Novo Assembly of kiwifruit Actinidia rufa.</title>
        <authorList>
            <person name="Sugita-Konishi S."/>
            <person name="Sato K."/>
            <person name="Mori E."/>
            <person name="Abe Y."/>
            <person name="Kisaki G."/>
            <person name="Hamano K."/>
            <person name="Suezawa K."/>
            <person name="Otani M."/>
            <person name="Fukuda T."/>
            <person name="Manabe T."/>
            <person name="Gomi K."/>
            <person name="Tabuchi M."/>
            <person name="Akimitsu K."/>
            <person name="Kataoka I."/>
        </authorList>
    </citation>
    <scope>NUCLEOTIDE SEQUENCE [LARGE SCALE GENOMIC DNA]</scope>
    <source>
        <strain evidence="2">cv. Fuchu</strain>
    </source>
</reference>
<name>A0A7J0ERK3_9ERIC</name>
<comment type="caution">
    <text evidence="1">The sequence shown here is derived from an EMBL/GenBank/DDBJ whole genome shotgun (WGS) entry which is preliminary data.</text>
</comment>